<feature type="region of interest" description="Disordered" evidence="1">
    <location>
        <begin position="391"/>
        <end position="418"/>
    </location>
</feature>
<protein>
    <submittedName>
        <fullName evidence="2">Uncharacterized protein</fullName>
    </submittedName>
</protein>
<feature type="compositionally biased region" description="Basic and acidic residues" evidence="1">
    <location>
        <begin position="158"/>
        <end position="172"/>
    </location>
</feature>
<feature type="compositionally biased region" description="Basic and acidic residues" evidence="1">
    <location>
        <begin position="303"/>
        <end position="312"/>
    </location>
</feature>
<feature type="region of interest" description="Disordered" evidence="1">
    <location>
        <begin position="292"/>
        <end position="325"/>
    </location>
</feature>
<feature type="compositionally biased region" description="Basic and acidic residues" evidence="1">
    <location>
        <begin position="15"/>
        <end position="29"/>
    </location>
</feature>
<feature type="compositionally biased region" description="Polar residues" evidence="1">
    <location>
        <begin position="242"/>
        <end position="260"/>
    </location>
</feature>
<feature type="compositionally biased region" description="Low complexity" evidence="1">
    <location>
        <begin position="408"/>
        <end position="418"/>
    </location>
</feature>
<evidence type="ECO:0000256" key="1">
    <source>
        <dbReference type="SAM" id="MobiDB-lite"/>
    </source>
</evidence>
<accession>A0ABR0BSH3</accession>
<feature type="region of interest" description="Disordered" evidence="1">
    <location>
        <begin position="108"/>
        <end position="191"/>
    </location>
</feature>
<sequence length="1021" mass="110610">MVNACRAGHRNRRGGCRDIRPEGDEQSNDELRRAGKFDAAAPWSCHESLPEVVFQIRCQQKVARQEKATMRNSVSSCRLNQTPQHPLNSRRTSAFHAPSMLEIPRAASQHEHATSPGRVGEGVARPAAAKADEESVLPWQGWPPQDREGTMALGKNDGGGRRKEARRNERRSANQPHEQAKRQPRVTSTPLAPAATLFIPLQYQGKYENSARTAPSVGATGKTQPSHDMPPPATTDGHGGQPTVQASSCPGPWSTDSVSSPFNAPSVRGALLSGLPAARGGRLEMPLRKDRPGAAVTLSSPGREIRSPEQPRARRGRVVAKESDPHEIAPELRPVSRACRRVGTHCRRASFGPPVAGAHYVHVHVLSTPPHHATSARTDSTRVAAALVEGTTCDDDTPDSPGSRSQLVRGPARVPPAARATTVRAPLGVGPGLLASHQTFFLVALEPTRNIPEPGTRGHQSNLATETTRRSLATRSSHCQAETLAPPFLHLWLRPPMSLFRSNAGQKLAADQGGGQLRKSTQHAQAVAGAPFKSTTVGCTGRIHLAVATCRPSPANHSRRRQSARPGPWTPYLAGQTHPHATCAFNSANRRQNHVPATTVACLRASGKAARAATPAKPPPPQSLTWTKGTRLNIAGIRTQPGDFCNVPGPTLASSRQVCDDRELRAIYGVRQIPSHVRVFICEEMTEARGRHGARAALIRRQGSRCCPSGCEPSHAVPHDNVVSQIYPSAVESGDVVRNLLSNACIARRKADVVRWLLVRAVRCDSNAEYTTLLSFCRPRNAKTLPATGPGLALNAMCLPADEAHEQRNELDIVRHRLSNTSAWAAITSTVRRKGDPVPARQPASRGMPDIAPCCSPGCSEYRSFRVLSGDEPAVVAWPRHQVAQTQHVHHGLSLSPLPFRFRFAKTRSRSYSCSAHASETRSMVREELWPELLGSVITSTGAAPCSMPELETANTKITPCTKYSVHEVLFMAETEGSVSELSFLVACCCALGRDWTWPCGDDGFLRPAERHRWGCKAEFR</sequence>
<name>A0ABR0BSH3_PURLI</name>
<gene>
    <name evidence="2" type="ORF">Purlil1_8676</name>
</gene>
<dbReference type="EMBL" id="JAWRVI010000036">
    <property type="protein sequence ID" value="KAK4086942.1"/>
    <property type="molecule type" value="Genomic_DNA"/>
</dbReference>
<dbReference type="Proteomes" id="UP001287286">
    <property type="component" value="Unassembled WGS sequence"/>
</dbReference>
<comment type="caution">
    <text evidence="2">The sequence shown here is derived from an EMBL/GenBank/DDBJ whole genome shotgun (WGS) entry which is preliminary data.</text>
</comment>
<evidence type="ECO:0000313" key="3">
    <source>
        <dbReference type="Proteomes" id="UP001287286"/>
    </source>
</evidence>
<organism evidence="2 3">
    <name type="scientific">Purpureocillium lilacinum</name>
    <name type="common">Paecilomyces lilacinus</name>
    <dbReference type="NCBI Taxonomy" id="33203"/>
    <lineage>
        <taxon>Eukaryota</taxon>
        <taxon>Fungi</taxon>
        <taxon>Dikarya</taxon>
        <taxon>Ascomycota</taxon>
        <taxon>Pezizomycotina</taxon>
        <taxon>Sordariomycetes</taxon>
        <taxon>Hypocreomycetidae</taxon>
        <taxon>Hypocreales</taxon>
        <taxon>Ophiocordycipitaceae</taxon>
        <taxon>Purpureocillium</taxon>
    </lineage>
</organism>
<reference evidence="2 3" key="1">
    <citation type="journal article" date="2024" name="Microbiol. Resour. Announc.">
        <title>Genome annotations for the ascomycete fungi Trichoderma harzianum, Trichoderma aggressivum, and Purpureocillium lilacinum.</title>
        <authorList>
            <person name="Beijen E.P.W."/>
            <person name="Ohm R.A."/>
        </authorList>
    </citation>
    <scope>NUCLEOTIDE SEQUENCE [LARGE SCALE GENOMIC DNA]</scope>
    <source>
        <strain evidence="2 3">CBS 150709</strain>
    </source>
</reference>
<feature type="region of interest" description="Disordered" evidence="1">
    <location>
        <begin position="209"/>
        <end position="260"/>
    </location>
</feature>
<evidence type="ECO:0000313" key="2">
    <source>
        <dbReference type="EMBL" id="KAK4086942.1"/>
    </source>
</evidence>
<feature type="region of interest" description="Disordered" evidence="1">
    <location>
        <begin position="1"/>
        <end position="29"/>
    </location>
</feature>
<keyword evidence="3" id="KW-1185">Reference proteome</keyword>
<proteinExistence type="predicted"/>